<dbReference type="Pfam" id="PF17762">
    <property type="entry name" value="HTH_ParB"/>
    <property type="match status" value="1"/>
</dbReference>
<dbReference type="OrthoDB" id="9802051at2"/>
<sequence>MTEKLEWVDINNISPNPYQPRITFNEKELLELSASIKSNGLIQPLLVRQSKIFGYELIAGERRLKAAKLANLTKVPVIIKNVSDNESMQQAIIENLQRSDLNPIEEAKAYQQLIEKNGMTHDELADLMGKSRPYITNMLRLLNLPDQLLQAVEKGELSQGHARVLLTVENTESQKEWFEKIIKNKLSVRQIENAIKSSKKQKPVAKNLFIKHKEKELSQLLGTKVSLSVGKKDSGFLKIYFQSEEEFNRIIDNLS</sequence>
<dbReference type="SUPFAM" id="SSF109709">
    <property type="entry name" value="KorB DNA-binding domain-like"/>
    <property type="match status" value="1"/>
</dbReference>
<feature type="domain" description="ParB-like N-terminal" evidence="5">
    <location>
        <begin position="6"/>
        <end position="96"/>
    </location>
</feature>
<dbReference type="PANTHER" id="PTHR33375">
    <property type="entry name" value="CHROMOSOME-PARTITIONING PROTEIN PARB-RELATED"/>
    <property type="match status" value="1"/>
</dbReference>
<evidence type="ECO:0000313" key="6">
    <source>
        <dbReference type="EMBL" id="AXQ79672.1"/>
    </source>
</evidence>
<keyword evidence="11" id="KW-1185">Reference proteome</keyword>
<keyword evidence="3" id="KW-0159">Chromosome partition</keyword>
<evidence type="ECO:0000313" key="10">
    <source>
        <dbReference type="Proteomes" id="UP000262901"/>
    </source>
</evidence>
<organism evidence="8 10">
    <name type="scientific">Streptococcus chenjunshii</name>
    <dbReference type="NCBI Taxonomy" id="2173853"/>
    <lineage>
        <taxon>Bacteria</taxon>
        <taxon>Bacillati</taxon>
        <taxon>Bacillota</taxon>
        <taxon>Bacilli</taxon>
        <taxon>Lactobacillales</taxon>
        <taxon>Streptococcaceae</taxon>
        <taxon>Streptococcus</taxon>
    </lineage>
</organism>
<dbReference type="Gene3D" id="3.90.1530.30">
    <property type="match status" value="1"/>
</dbReference>
<dbReference type="Proteomes" id="UP000262901">
    <property type="component" value="Unassembled WGS sequence"/>
</dbReference>
<dbReference type="EMBL" id="CP031733">
    <property type="protein sequence ID" value="AXQ79672.1"/>
    <property type="molecule type" value="Genomic_DNA"/>
</dbReference>
<dbReference type="SMART" id="SM00470">
    <property type="entry name" value="ParB"/>
    <property type="match status" value="1"/>
</dbReference>
<dbReference type="GO" id="GO:0009295">
    <property type="term" value="C:nucleoid"/>
    <property type="evidence" value="ECO:0007669"/>
    <property type="project" value="UniProtKB-SubCell"/>
</dbReference>
<accession>A0A372KJR2</accession>
<dbReference type="GO" id="GO:0003677">
    <property type="term" value="F:DNA binding"/>
    <property type="evidence" value="ECO:0007669"/>
    <property type="project" value="UniProtKB-KW"/>
</dbReference>
<accession>A0A346NF77</accession>
<dbReference type="NCBIfam" id="TIGR00180">
    <property type="entry name" value="parB_part"/>
    <property type="match status" value="1"/>
</dbReference>
<evidence type="ECO:0000256" key="3">
    <source>
        <dbReference type="ARBA" id="ARBA00022829"/>
    </source>
</evidence>
<reference evidence="8 10" key="2">
    <citation type="submission" date="2018-08" db="EMBL/GenBank/DDBJ databases">
        <title>Draft genome of Streptococcus sp. nov. Z1.</title>
        <authorList>
            <person name="Tian Z."/>
        </authorList>
    </citation>
    <scope>NUCLEOTIDE SEQUENCE [LARGE SCALE GENOMIC DNA]</scope>
    <source>
        <strain evidence="8">Z1</strain>
        <strain evidence="10">Z1(2018)</strain>
    </source>
</reference>
<dbReference type="AlphaFoldDB" id="A0A372KJR2"/>
<dbReference type="GO" id="GO:0045881">
    <property type="term" value="P:positive regulation of sporulation resulting in formation of a cellular spore"/>
    <property type="evidence" value="ECO:0007669"/>
    <property type="project" value="TreeGrafter"/>
</dbReference>
<dbReference type="Gene3D" id="1.10.10.2830">
    <property type="match status" value="1"/>
</dbReference>
<keyword evidence="4" id="KW-0238">DNA-binding</keyword>
<dbReference type="InterPro" id="IPR057240">
    <property type="entry name" value="ParB_dimer_C"/>
</dbReference>
<dbReference type="RefSeq" id="WP_116878857.1">
    <property type="nucleotide sequence ID" value="NZ_CP031733.1"/>
</dbReference>
<dbReference type="EMBL" id="QVQZ01000031">
    <property type="protein sequence ID" value="RFU52500.1"/>
    <property type="molecule type" value="Genomic_DNA"/>
</dbReference>
<dbReference type="InterPro" id="IPR041468">
    <property type="entry name" value="HTH_ParB/Spo0J"/>
</dbReference>
<dbReference type="FunFam" id="1.10.10.2830:FF:000001">
    <property type="entry name" value="Chromosome partitioning protein ParB"/>
    <property type="match status" value="1"/>
</dbReference>
<reference evidence="9" key="3">
    <citation type="submission" date="2018-08" db="EMBL/GenBank/DDBJ databases">
        <title>Streptococcus chenjunshii sp. nov., isolated from stools sample of the Tibetan antelope in the Qinghai-Tibet plateau, China.</title>
        <authorList>
            <person name="Tian Z."/>
        </authorList>
    </citation>
    <scope>NUCLEOTIDE SEQUENCE [LARGE SCALE GENOMIC DNA]</scope>
    <source>
        <strain evidence="9">Z15</strain>
    </source>
</reference>
<evidence type="ECO:0000313" key="11">
    <source>
        <dbReference type="Proteomes" id="UP000264056"/>
    </source>
</evidence>
<comment type="similarity">
    <text evidence="2">Belongs to the ParB family.</text>
</comment>
<dbReference type="FunFam" id="3.90.1530.30:FF:000001">
    <property type="entry name" value="Chromosome partitioning protein ParB"/>
    <property type="match status" value="1"/>
</dbReference>
<dbReference type="InterPro" id="IPR003115">
    <property type="entry name" value="ParB_N"/>
</dbReference>
<dbReference type="InterPro" id="IPR050336">
    <property type="entry name" value="Chromosome_partition/occlusion"/>
</dbReference>
<dbReference type="EMBL" id="QVQY01000034">
    <property type="protein sequence ID" value="RFU50288.1"/>
    <property type="molecule type" value="Genomic_DNA"/>
</dbReference>
<proteinExistence type="inferred from homology"/>
<protein>
    <submittedName>
        <fullName evidence="8">ParB/RepB/Spo0J family partition protein</fullName>
    </submittedName>
</protein>
<evidence type="ECO:0000313" key="8">
    <source>
        <dbReference type="EMBL" id="RFU52500.1"/>
    </source>
</evidence>
<dbReference type="InterPro" id="IPR004437">
    <property type="entry name" value="ParB/RepB/Spo0J"/>
</dbReference>
<dbReference type="Proteomes" id="UP000246115">
    <property type="component" value="Chromosome"/>
</dbReference>
<reference evidence="7 11" key="1">
    <citation type="submission" date="2018-08" db="EMBL/GenBank/DDBJ databases">
        <title>Draft genome of Streptococcus sp .nov. Z2.</title>
        <authorList>
            <person name="Tian Z."/>
        </authorList>
    </citation>
    <scope>NUCLEOTIDE SEQUENCE [LARGE SCALE GENOMIC DNA]</scope>
    <source>
        <strain evidence="7 11">Z2</strain>
    </source>
</reference>
<dbReference type="Proteomes" id="UP000264056">
    <property type="component" value="Unassembled WGS sequence"/>
</dbReference>
<dbReference type="CDD" id="cd16393">
    <property type="entry name" value="SPO0J_N"/>
    <property type="match status" value="1"/>
</dbReference>
<gene>
    <name evidence="6" type="ORF">DDV21_011690</name>
    <name evidence="7" type="ORF">DDV22_09535</name>
    <name evidence="8" type="ORF">DDV23_09450</name>
</gene>
<dbReference type="KEGG" id="schj:DDV21_011690"/>
<dbReference type="GO" id="GO:0005694">
    <property type="term" value="C:chromosome"/>
    <property type="evidence" value="ECO:0007669"/>
    <property type="project" value="TreeGrafter"/>
</dbReference>
<evidence type="ECO:0000259" key="5">
    <source>
        <dbReference type="SMART" id="SM00470"/>
    </source>
</evidence>
<dbReference type="Pfam" id="PF02195">
    <property type="entry name" value="ParB_N"/>
    <property type="match status" value="1"/>
</dbReference>
<evidence type="ECO:0000256" key="1">
    <source>
        <dbReference type="ARBA" id="ARBA00004453"/>
    </source>
</evidence>
<evidence type="ECO:0000313" key="7">
    <source>
        <dbReference type="EMBL" id="RFU50288.1"/>
    </source>
</evidence>
<dbReference type="Pfam" id="PF23552">
    <property type="entry name" value="ParB_C"/>
    <property type="match status" value="1"/>
</dbReference>
<dbReference type="InterPro" id="IPR036086">
    <property type="entry name" value="ParB/Sulfiredoxin_sf"/>
</dbReference>
<name>A0A372KJR2_9STRE</name>
<evidence type="ECO:0000313" key="9">
    <source>
        <dbReference type="Proteomes" id="UP000246115"/>
    </source>
</evidence>
<evidence type="ECO:0000256" key="2">
    <source>
        <dbReference type="ARBA" id="ARBA00006295"/>
    </source>
</evidence>
<comment type="subcellular location">
    <subcellularLocation>
        <location evidence="1">Cytoplasm</location>
        <location evidence="1">Nucleoid</location>
    </subcellularLocation>
</comment>
<dbReference type="GO" id="GO:0007059">
    <property type="term" value="P:chromosome segregation"/>
    <property type="evidence" value="ECO:0007669"/>
    <property type="project" value="UniProtKB-KW"/>
</dbReference>
<evidence type="ECO:0000256" key="4">
    <source>
        <dbReference type="ARBA" id="ARBA00023125"/>
    </source>
</evidence>
<reference evidence="6" key="4">
    <citation type="journal article" date="2019" name="Int. J. Syst. Evol. Microbiol.">
        <title>Streptococcus chenjunshii sp. nov. isolated from feces of Tibetan antelopes.</title>
        <authorList>
            <person name="Tian Z."/>
            <person name="Lu S."/>
            <person name="Jin D."/>
            <person name="Yang J."/>
            <person name="Pu J."/>
            <person name="Lai X.H."/>
            <person name="Bai X.N."/>
            <person name="Wu X.M."/>
            <person name="Li J."/>
            <person name="Wang S."/>
            <person name="Xu J."/>
        </authorList>
    </citation>
    <scope>NUCLEOTIDE SEQUENCE</scope>
    <source>
        <strain evidence="6">Z15</strain>
    </source>
</reference>
<dbReference type="SUPFAM" id="SSF110849">
    <property type="entry name" value="ParB/Sulfiredoxin"/>
    <property type="match status" value="1"/>
</dbReference>
<dbReference type="PANTHER" id="PTHR33375:SF1">
    <property type="entry name" value="CHROMOSOME-PARTITIONING PROTEIN PARB-RELATED"/>
    <property type="match status" value="1"/>
</dbReference>